<organism evidence="1">
    <name type="scientific">Fagus sylvatica</name>
    <name type="common">Beechnut</name>
    <dbReference type="NCBI Taxonomy" id="28930"/>
    <lineage>
        <taxon>Eukaryota</taxon>
        <taxon>Viridiplantae</taxon>
        <taxon>Streptophyta</taxon>
        <taxon>Embryophyta</taxon>
        <taxon>Tracheophyta</taxon>
        <taxon>Spermatophyta</taxon>
        <taxon>Magnoliopsida</taxon>
        <taxon>eudicotyledons</taxon>
        <taxon>Gunneridae</taxon>
        <taxon>Pentapetalae</taxon>
        <taxon>rosids</taxon>
        <taxon>fabids</taxon>
        <taxon>Fagales</taxon>
        <taxon>Fagaceae</taxon>
        <taxon>Fagus</taxon>
    </lineage>
</organism>
<protein>
    <submittedName>
        <fullName evidence="1">Uncharacterized protein</fullName>
    </submittedName>
</protein>
<gene>
    <name evidence="1" type="ORF">FSB_LOCUS20718</name>
</gene>
<sequence length="388" mass="42212">MTVADIVQASLCRKMISFRLLQIKRIVDEVTAESVDDITADFDDEVAADDACDITADFEDEVEYAQSESLEDSDFTKIALEVPDLNSAHVTCAMRTVIEQILLMMPLHVADVAAYAIKDDGVAADAIVVEVTADAADDVTAYISDVSFPLRKSFRLRMMFPLRKRFRLGNDVAAAEATWIGGYLDVVAANFVVPTTEEIPTWDDVPATEEILHKLLGCCSNAANFVEVVVAYAASEITADATDIVADLDNDNTAAVVVDISSGVTADAEFMPKIQFEDAYMADMEDMVEVPDTCDVVLIGASNNKIRMKENEGVDVTKAIGLAAGVTAKVHINLYHAMEMDFIEICVELVRALRFHVGFYSGPPRVLHMVSACGAFFVSLSILGIRPN</sequence>
<accession>A0A2N9FQ34</accession>
<dbReference type="EMBL" id="OIVN01001336">
    <property type="protein sequence ID" value="SPC92836.1"/>
    <property type="molecule type" value="Genomic_DNA"/>
</dbReference>
<evidence type="ECO:0000313" key="1">
    <source>
        <dbReference type="EMBL" id="SPC92836.1"/>
    </source>
</evidence>
<name>A0A2N9FQ34_FAGSY</name>
<dbReference type="AlphaFoldDB" id="A0A2N9FQ34"/>
<proteinExistence type="predicted"/>
<reference evidence="1" key="1">
    <citation type="submission" date="2018-02" db="EMBL/GenBank/DDBJ databases">
        <authorList>
            <person name="Cohen D.B."/>
            <person name="Kent A.D."/>
        </authorList>
    </citation>
    <scope>NUCLEOTIDE SEQUENCE</scope>
</reference>